<evidence type="ECO:0008006" key="3">
    <source>
        <dbReference type="Google" id="ProtNLM"/>
    </source>
</evidence>
<comment type="caution">
    <text evidence="1">The sequence shown here is derived from an EMBL/GenBank/DDBJ whole genome shotgun (WGS) entry which is preliminary data.</text>
</comment>
<evidence type="ECO:0000313" key="2">
    <source>
        <dbReference type="Proteomes" id="UP001607069"/>
    </source>
</evidence>
<sequence length="450" mass="46000">MPLNQLALARPAFAGFGGALGQARQSLAANTRAVRAAQRAAAAVRGSAQSSAAELRRTLPAAGAAGQGLAGLGRRAGAAHPRLTAARPRTAAANRELKRIRSGAAQAATLSGGISKGAGLFGRLGGVFGLGLRLGAGVMKLVNTVMKANPWGLALSLVAPLVLYLVDAAARSEAGQRIIQQGSAALTQGVRTVAKVIEPAVRTVVKIATGYVRGYLTVVTAVVKWLADMVRDPMGTMRRTVSSAGGALRSIAGRTMGRIRGAVRSALNWLTTGPRKGFDRVAGATRRVLGGIAGFLESGMQLVLHVLKAPINGLIAFANWLIDGLNSLSFSVLGKKFGVNISRIPQLAAGGVVLPRSGGVPAVVAEAGEAEAVLPLPALRRLMDRAARHTASARMRGGRIEHYTEPAERGPLGVADDLLFLARTAHPARPAQPGAAVPVAGTVAGTGAAP</sequence>
<protein>
    <recommendedName>
        <fullName evidence="3">Tape-measure protein</fullName>
    </recommendedName>
</protein>
<name>A0ABW7HN86_9ACTN</name>
<evidence type="ECO:0000313" key="1">
    <source>
        <dbReference type="EMBL" id="MFH0247316.1"/>
    </source>
</evidence>
<organism evidence="1 2">
    <name type="scientific">Streptomyces chitinivorans</name>
    <dbReference type="NCBI Taxonomy" id="1257027"/>
    <lineage>
        <taxon>Bacteria</taxon>
        <taxon>Bacillati</taxon>
        <taxon>Actinomycetota</taxon>
        <taxon>Actinomycetes</taxon>
        <taxon>Kitasatosporales</taxon>
        <taxon>Streptomycetaceae</taxon>
        <taxon>Streptomyces</taxon>
    </lineage>
</organism>
<keyword evidence="2" id="KW-1185">Reference proteome</keyword>
<dbReference type="EMBL" id="JBIHMK010000007">
    <property type="protein sequence ID" value="MFH0247316.1"/>
    <property type="molecule type" value="Genomic_DNA"/>
</dbReference>
<gene>
    <name evidence="1" type="ORF">ACG5V6_03680</name>
</gene>
<dbReference type="Proteomes" id="UP001607069">
    <property type="component" value="Unassembled WGS sequence"/>
</dbReference>
<proteinExistence type="predicted"/>
<dbReference type="RefSeq" id="WP_279951220.1">
    <property type="nucleotide sequence ID" value="NZ_BAABEN010000006.1"/>
</dbReference>
<reference evidence="1 2" key="1">
    <citation type="submission" date="2024-10" db="EMBL/GenBank/DDBJ databases">
        <authorList>
            <person name="Cho J.-C."/>
        </authorList>
    </citation>
    <scope>NUCLEOTIDE SEQUENCE [LARGE SCALE GENOMIC DNA]</scope>
    <source>
        <strain evidence="1 2">KCTC29696</strain>
    </source>
</reference>
<accession>A0ABW7HN86</accession>